<dbReference type="SUPFAM" id="SSF46689">
    <property type="entry name" value="Homeodomain-like"/>
    <property type="match status" value="1"/>
</dbReference>
<dbReference type="InterPro" id="IPR001356">
    <property type="entry name" value="HD"/>
</dbReference>
<dbReference type="CDD" id="cd00086">
    <property type="entry name" value="homeodomain"/>
    <property type="match status" value="1"/>
</dbReference>
<dbReference type="EMBL" id="JAAMPI010000123">
    <property type="protein sequence ID" value="KAF4635361.1"/>
    <property type="molecule type" value="Genomic_DNA"/>
</dbReference>
<feature type="compositionally biased region" description="Low complexity" evidence="3">
    <location>
        <begin position="278"/>
        <end position="290"/>
    </location>
</feature>
<dbReference type="InterPro" id="IPR036817">
    <property type="entry name" value="Transthyretin/HIU_hydrolase_sf"/>
</dbReference>
<feature type="region of interest" description="Disordered" evidence="3">
    <location>
        <begin position="697"/>
        <end position="753"/>
    </location>
</feature>
<gene>
    <name evidence="5" type="ORF">G7Y89_g2738</name>
</gene>
<keyword evidence="1 2" id="KW-0238">DNA-binding</keyword>
<evidence type="ECO:0000256" key="2">
    <source>
        <dbReference type="RuleBase" id="RU000682"/>
    </source>
</evidence>
<feature type="region of interest" description="Disordered" evidence="3">
    <location>
        <begin position="244"/>
        <end position="317"/>
    </location>
</feature>
<feature type="domain" description="Homeobox" evidence="4">
    <location>
        <begin position="536"/>
        <end position="596"/>
    </location>
</feature>
<dbReference type="GO" id="GO:0003677">
    <property type="term" value="F:DNA binding"/>
    <property type="evidence" value="ECO:0007669"/>
    <property type="project" value="UniProtKB-UniRule"/>
</dbReference>
<dbReference type="Proteomes" id="UP000566819">
    <property type="component" value="Unassembled WGS sequence"/>
</dbReference>
<dbReference type="SUPFAM" id="SSF49472">
    <property type="entry name" value="Transthyretin (synonym: prealbumin)"/>
    <property type="match status" value="1"/>
</dbReference>
<name>A0A8H4RUJ8_9HELO</name>
<evidence type="ECO:0000256" key="3">
    <source>
        <dbReference type="SAM" id="MobiDB-lite"/>
    </source>
</evidence>
<dbReference type="GO" id="GO:0005634">
    <property type="term" value="C:nucleus"/>
    <property type="evidence" value="ECO:0007669"/>
    <property type="project" value="UniProtKB-SubCell"/>
</dbReference>
<dbReference type="Pfam" id="PF00576">
    <property type="entry name" value="Transthyretin"/>
    <property type="match status" value="1"/>
</dbReference>
<dbReference type="Pfam" id="PF00046">
    <property type="entry name" value="Homeodomain"/>
    <property type="match status" value="1"/>
</dbReference>
<dbReference type="Gene3D" id="2.60.40.180">
    <property type="entry name" value="Transthyretin/hydroxyisourate hydrolase domain"/>
    <property type="match status" value="1"/>
</dbReference>
<comment type="subcellular location">
    <subcellularLocation>
        <location evidence="1 2">Nucleus</location>
    </subcellularLocation>
</comment>
<sequence>MKAEEIWWRSIKPSGIPHYFLSSFIPQPLGYPLLGASQEGQSLLKLRYHKSRWNLNVRHSHRTCYDRTEILRPRSMLAAMHHTLFTAEIDNPYPPSLQVDKSVRKDSRGHQLDGDRSNNRESKRQVLNLVSAQSYFSTKSPQAKSEHRKTSCLLAELKKKARTVNPLRHSQILSQKFQVSRKAAKHSAIKRTLLPFPDHAQEIRVSRATKRATKILAYSVRRSLIGPTIGDVPDNAKLWYEGGRGLYNSPQRDTTAVPDFTGDGEEPKISSTPAINAGSDTSEDSSGSSTIRASSKTSKGDYEGSVCENESPPASLVNRFGDQEGDLSISQTNVLVRVAVDEAIKGSTAKLNFDSTFATSLCNKLGGHFAKMFDVRTVVAYEPLYFKVQNVALSFVSLFTNIIHQFKMSRITCLAVDQRTSRPAAGMRVVLRCSSPGHEVFSGFTNAGGEVEQWNNPTCTLEDFLNRTAETPEESWWQMGFFVGHFFGAKSTGYTVIDINFVKIRGENRHITLFAGPFEYRTWLRSDAKEPFVYPVFERRPRQRLSESQRITLMDNFTQKQYPDPAGYTSIAQSLNLPRLKVRQWFKVQRAQYRNKDRGRSEPWTQPEPVSPRLWINDPEQHDCRRATELVEENNIVAKSHQNSCHTAFEPNIDIEKIIDPIGQGPSAENCGSNASQFREATPPKIIEKFKSSFSDFSFESRPSTTSQIGGDASPKHISPLEGGDNLIGESREDTRVLKKRKIEVRRSTREKN</sequence>
<evidence type="ECO:0000259" key="4">
    <source>
        <dbReference type="PROSITE" id="PS50071"/>
    </source>
</evidence>
<comment type="caution">
    <text evidence="5">The sequence shown here is derived from an EMBL/GenBank/DDBJ whole genome shotgun (WGS) entry which is preliminary data.</text>
</comment>
<evidence type="ECO:0000313" key="6">
    <source>
        <dbReference type="Proteomes" id="UP000566819"/>
    </source>
</evidence>
<keyword evidence="1 2" id="KW-0371">Homeobox</keyword>
<feature type="region of interest" description="Disordered" evidence="3">
    <location>
        <begin position="96"/>
        <end position="121"/>
    </location>
</feature>
<proteinExistence type="predicted"/>
<dbReference type="Gene3D" id="1.10.10.60">
    <property type="entry name" value="Homeodomain-like"/>
    <property type="match status" value="1"/>
</dbReference>
<accession>A0A8H4RUJ8</accession>
<reference evidence="5 6" key="1">
    <citation type="submission" date="2020-03" db="EMBL/GenBank/DDBJ databases">
        <title>Draft Genome Sequence of Cudoniella acicularis.</title>
        <authorList>
            <person name="Buettner E."/>
            <person name="Kellner H."/>
        </authorList>
    </citation>
    <scope>NUCLEOTIDE SEQUENCE [LARGE SCALE GENOMIC DNA]</scope>
    <source>
        <strain evidence="5 6">DSM 108380</strain>
    </source>
</reference>
<feature type="compositionally biased region" description="Basic and acidic residues" evidence="3">
    <location>
        <begin position="101"/>
        <end position="121"/>
    </location>
</feature>
<dbReference type="InterPro" id="IPR009057">
    <property type="entry name" value="Homeodomain-like_sf"/>
</dbReference>
<evidence type="ECO:0000313" key="5">
    <source>
        <dbReference type="EMBL" id="KAF4635361.1"/>
    </source>
</evidence>
<organism evidence="5 6">
    <name type="scientific">Cudoniella acicularis</name>
    <dbReference type="NCBI Taxonomy" id="354080"/>
    <lineage>
        <taxon>Eukaryota</taxon>
        <taxon>Fungi</taxon>
        <taxon>Dikarya</taxon>
        <taxon>Ascomycota</taxon>
        <taxon>Pezizomycotina</taxon>
        <taxon>Leotiomycetes</taxon>
        <taxon>Helotiales</taxon>
        <taxon>Tricladiaceae</taxon>
        <taxon>Cudoniella</taxon>
    </lineage>
</organism>
<dbReference type="AlphaFoldDB" id="A0A8H4RUJ8"/>
<feature type="DNA-binding region" description="Homeobox" evidence="1">
    <location>
        <begin position="538"/>
        <end position="597"/>
    </location>
</feature>
<dbReference type="SMART" id="SM00389">
    <property type="entry name" value="HOX"/>
    <property type="match status" value="1"/>
</dbReference>
<dbReference type="InterPro" id="IPR023416">
    <property type="entry name" value="Transthyretin/HIU_hydrolase_d"/>
</dbReference>
<protein>
    <recommendedName>
        <fullName evidence="4">Homeobox domain-containing protein</fullName>
    </recommendedName>
</protein>
<keyword evidence="1 2" id="KW-0539">Nucleus</keyword>
<dbReference type="PROSITE" id="PS50071">
    <property type="entry name" value="HOMEOBOX_2"/>
    <property type="match status" value="1"/>
</dbReference>
<keyword evidence="6" id="KW-1185">Reference proteome</keyword>
<evidence type="ECO:0000256" key="1">
    <source>
        <dbReference type="PROSITE-ProRule" id="PRU00108"/>
    </source>
</evidence>